<geneLocation type="plasmid" evidence="3 4">
    <name>PPGU16_p3</name>
</geneLocation>
<organism evidence="3 4">
    <name type="scientific">Paraburkholderia largidicola</name>
    <dbReference type="NCBI Taxonomy" id="3014751"/>
    <lineage>
        <taxon>Bacteria</taxon>
        <taxon>Pseudomonadati</taxon>
        <taxon>Pseudomonadota</taxon>
        <taxon>Betaproteobacteria</taxon>
        <taxon>Burkholderiales</taxon>
        <taxon>Burkholderiaceae</taxon>
        <taxon>Paraburkholderia</taxon>
    </lineage>
</organism>
<reference evidence="3 4" key="1">
    <citation type="journal article" date="2020" name="Genes (Basel)">
        <title>Genomic Comparison of Insect Gut Symbionts from Divergent Burkholderia Subclades.</title>
        <authorList>
            <person name="Takeshita K."/>
            <person name="Kikuchi Y."/>
        </authorList>
    </citation>
    <scope>NUCLEOTIDE SEQUENCE [LARGE SCALE GENOMIC DNA]</scope>
    <source>
        <strain evidence="3 4">PGU16</strain>
        <plasmid evidence="3 4">PPGU16_p3</plasmid>
    </source>
</reference>
<dbReference type="InterPro" id="IPR022753">
    <property type="entry name" value="T4SS_pilus_biogen_PilP"/>
</dbReference>
<name>A0A7I8C2Y8_9BURK</name>
<sequence length="209" mass="21588">MTKTTLTGLAMVAACLFSGVAMAENTVAAPANDAQDRKSLFDKVDSIRADNALLAIQIENAKLKKQLADWQAGRDPSGPASQQPTVFGTSQPMPPAGAGSSSSGVGLPRGAMVELVTSANNGAPTALVQLPSGGRILAKVGSKLPGVGTVESVSIRAVMVNDGKHSYALPFDGGDDQASAGATDYGCYRFDRWPSMGAWNGMVKLYDRA</sequence>
<feature type="compositionally biased region" description="Low complexity" evidence="1">
    <location>
        <begin position="96"/>
        <end position="105"/>
    </location>
</feature>
<dbReference type="PROSITE" id="PS51257">
    <property type="entry name" value="PROKAR_LIPOPROTEIN"/>
    <property type="match status" value="1"/>
</dbReference>
<accession>A0A7I8C2Y8</accession>
<evidence type="ECO:0000256" key="2">
    <source>
        <dbReference type="SAM" id="SignalP"/>
    </source>
</evidence>
<dbReference type="EMBL" id="AP023178">
    <property type="protein sequence ID" value="BCF95427.1"/>
    <property type="molecule type" value="Genomic_DNA"/>
</dbReference>
<evidence type="ECO:0000313" key="3">
    <source>
        <dbReference type="EMBL" id="BCF95427.1"/>
    </source>
</evidence>
<feature type="chain" id="PRO_5029843602" description="Type IV pilus biogenesis protein PilP" evidence="2">
    <location>
        <begin position="24"/>
        <end position="209"/>
    </location>
</feature>
<dbReference type="RefSeq" id="WP_180727780.1">
    <property type="nucleotide sequence ID" value="NZ_AP023178.1"/>
</dbReference>
<dbReference type="Proteomes" id="UP000510888">
    <property type="component" value="Plasmid PPGU16_p3"/>
</dbReference>
<evidence type="ECO:0008006" key="5">
    <source>
        <dbReference type="Google" id="ProtNLM"/>
    </source>
</evidence>
<keyword evidence="3" id="KW-0614">Plasmid</keyword>
<gene>
    <name evidence="3" type="ORF">PPGU16_84940</name>
</gene>
<feature type="signal peptide" evidence="2">
    <location>
        <begin position="1"/>
        <end position="23"/>
    </location>
</feature>
<evidence type="ECO:0000256" key="1">
    <source>
        <dbReference type="SAM" id="MobiDB-lite"/>
    </source>
</evidence>
<keyword evidence="4" id="KW-1185">Reference proteome</keyword>
<protein>
    <recommendedName>
        <fullName evidence="5">Type IV pilus biogenesis protein PilP</fullName>
    </recommendedName>
</protein>
<feature type="region of interest" description="Disordered" evidence="1">
    <location>
        <begin position="69"/>
        <end position="105"/>
    </location>
</feature>
<dbReference type="KEGG" id="plad:PPGU16_84940"/>
<dbReference type="AlphaFoldDB" id="A0A7I8C2Y8"/>
<evidence type="ECO:0000313" key="4">
    <source>
        <dbReference type="Proteomes" id="UP000510888"/>
    </source>
</evidence>
<feature type="compositionally biased region" description="Polar residues" evidence="1">
    <location>
        <begin position="79"/>
        <end position="91"/>
    </location>
</feature>
<proteinExistence type="predicted"/>
<dbReference type="NCBIfam" id="TIGR03021">
    <property type="entry name" value="pilP_fam"/>
    <property type="match status" value="1"/>
</dbReference>
<keyword evidence="2" id="KW-0732">Signal</keyword>